<dbReference type="GO" id="GO:0045259">
    <property type="term" value="C:proton-transporting ATP synthase complex"/>
    <property type="evidence" value="ECO:0007669"/>
    <property type="project" value="UniProtKB-KW"/>
</dbReference>
<proteinExistence type="inferred from homology"/>
<dbReference type="EMBL" id="DXEQ01000029">
    <property type="protein sequence ID" value="HIX71591.1"/>
    <property type="molecule type" value="Genomic_DNA"/>
</dbReference>
<accession>A0A9D2BCY0</accession>
<dbReference type="Proteomes" id="UP000886805">
    <property type="component" value="Unassembled WGS sequence"/>
</dbReference>
<keyword evidence="3 12" id="KW-0138">CF(0)</keyword>
<evidence type="ECO:0000256" key="11">
    <source>
        <dbReference type="ARBA" id="ARBA00037847"/>
    </source>
</evidence>
<keyword evidence="9 12" id="KW-0066">ATP synthesis</keyword>
<keyword evidence="12" id="KW-1003">Cell membrane</keyword>
<dbReference type="NCBIfam" id="TIGR01144">
    <property type="entry name" value="ATP_synt_b"/>
    <property type="match status" value="1"/>
</dbReference>
<keyword evidence="7 12" id="KW-0406">Ion transport</keyword>
<comment type="subcellular location">
    <subcellularLocation>
        <location evidence="12">Cell membrane</location>
        <topology evidence="12">Single-pass membrane protein</topology>
    </subcellularLocation>
    <subcellularLocation>
        <location evidence="11">Endomembrane system</location>
        <topology evidence="11">Single-pass membrane protein</topology>
    </subcellularLocation>
</comment>
<evidence type="ECO:0000256" key="14">
    <source>
        <dbReference type="SAM" id="Coils"/>
    </source>
</evidence>
<dbReference type="GO" id="GO:0005886">
    <property type="term" value="C:plasma membrane"/>
    <property type="evidence" value="ECO:0007669"/>
    <property type="project" value="UniProtKB-SubCell"/>
</dbReference>
<keyword evidence="14" id="KW-0175">Coiled coil</keyword>
<comment type="subunit">
    <text evidence="12">F-type ATPases have 2 components, F(1) - the catalytic core - and F(0) - the membrane proton channel. F(1) has five subunits: alpha(3), beta(3), gamma(1), delta(1), epsilon(1). F(0) has three main subunits: a(1), b(2) and c(10-14). The alpha and beta chains form an alternating ring which encloses part of the gamma chain. F(1) is attached to F(0) by a central stalk formed by the gamma and epsilon chains, while a peripheral stalk is formed by the delta and b chains.</text>
</comment>
<keyword evidence="6 12" id="KW-1133">Transmembrane helix</keyword>
<gene>
    <name evidence="12 15" type="primary">atpF</name>
    <name evidence="15" type="ORF">H9849_01075</name>
</gene>
<keyword evidence="5 12" id="KW-0375">Hydrogen ion transport</keyword>
<sequence length="149" mass="16795">MLSLDGWTVFFTIVNVLVLFIGLKVFLFKPVLNIIRQREEMIGQQFAEAAKKEQDAQQMKEEYQEKLKEAGRKAEEIVAGAKERAAEEERLAAARSQEEAARMIARAKEEIRVEQEQAKKEVQADVALLAIEAARKIIKTGEVHEAAGN</sequence>
<keyword evidence="8 12" id="KW-0472">Membrane</keyword>
<evidence type="ECO:0000256" key="7">
    <source>
        <dbReference type="ARBA" id="ARBA00023065"/>
    </source>
</evidence>
<dbReference type="HAMAP" id="MF_01398">
    <property type="entry name" value="ATP_synth_b_bprime"/>
    <property type="match status" value="1"/>
</dbReference>
<evidence type="ECO:0000256" key="9">
    <source>
        <dbReference type="ARBA" id="ARBA00023310"/>
    </source>
</evidence>
<comment type="caution">
    <text evidence="15">The sequence shown here is derived from an EMBL/GenBank/DDBJ whole genome shotgun (WGS) entry which is preliminary data.</text>
</comment>
<feature type="coiled-coil region" evidence="14">
    <location>
        <begin position="42"/>
        <end position="124"/>
    </location>
</feature>
<evidence type="ECO:0000256" key="5">
    <source>
        <dbReference type="ARBA" id="ARBA00022781"/>
    </source>
</evidence>
<dbReference type="InterPro" id="IPR050059">
    <property type="entry name" value="ATP_synthase_B_chain"/>
</dbReference>
<feature type="transmembrane region" description="Helical" evidence="12">
    <location>
        <begin position="6"/>
        <end position="28"/>
    </location>
</feature>
<evidence type="ECO:0000313" key="16">
    <source>
        <dbReference type="Proteomes" id="UP000886805"/>
    </source>
</evidence>
<organism evidence="15 16">
    <name type="scientific">Candidatus Anaerobutyricum stercoripullorum</name>
    <dbReference type="NCBI Taxonomy" id="2838456"/>
    <lineage>
        <taxon>Bacteria</taxon>
        <taxon>Bacillati</taxon>
        <taxon>Bacillota</taxon>
        <taxon>Clostridia</taxon>
        <taxon>Lachnospirales</taxon>
        <taxon>Lachnospiraceae</taxon>
        <taxon>Anaerobutyricum</taxon>
    </lineage>
</organism>
<keyword evidence="4 12" id="KW-0812">Transmembrane</keyword>
<evidence type="ECO:0000256" key="6">
    <source>
        <dbReference type="ARBA" id="ARBA00022989"/>
    </source>
</evidence>
<reference evidence="15" key="1">
    <citation type="journal article" date="2021" name="PeerJ">
        <title>Extensive microbial diversity within the chicken gut microbiome revealed by metagenomics and culture.</title>
        <authorList>
            <person name="Gilroy R."/>
            <person name="Ravi A."/>
            <person name="Getino M."/>
            <person name="Pursley I."/>
            <person name="Horton D.L."/>
            <person name="Alikhan N.F."/>
            <person name="Baker D."/>
            <person name="Gharbi K."/>
            <person name="Hall N."/>
            <person name="Watson M."/>
            <person name="Adriaenssens E.M."/>
            <person name="Foster-Nyarko E."/>
            <person name="Jarju S."/>
            <person name="Secka A."/>
            <person name="Antonio M."/>
            <person name="Oren A."/>
            <person name="Chaudhuri R.R."/>
            <person name="La Ragione R."/>
            <person name="Hildebrand F."/>
            <person name="Pallen M.J."/>
        </authorList>
    </citation>
    <scope>NUCLEOTIDE SEQUENCE</scope>
    <source>
        <strain evidence="15">ChiSxjej3B15-1167</strain>
    </source>
</reference>
<reference evidence="15" key="2">
    <citation type="submission" date="2021-04" db="EMBL/GenBank/DDBJ databases">
        <authorList>
            <person name="Gilroy R."/>
        </authorList>
    </citation>
    <scope>NUCLEOTIDE SEQUENCE</scope>
    <source>
        <strain evidence="15">ChiSxjej3B15-1167</strain>
    </source>
</reference>
<evidence type="ECO:0000256" key="1">
    <source>
        <dbReference type="ARBA" id="ARBA00005513"/>
    </source>
</evidence>
<dbReference type="PANTHER" id="PTHR33445">
    <property type="entry name" value="ATP SYNTHASE SUBUNIT B', CHLOROPLASTIC"/>
    <property type="match status" value="1"/>
</dbReference>
<evidence type="ECO:0000313" key="15">
    <source>
        <dbReference type="EMBL" id="HIX71591.1"/>
    </source>
</evidence>
<comment type="function">
    <text evidence="12">Component of the F(0) channel, it forms part of the peripheral stalk, linking F(1) to F(0).</text>
</comment>
<evidence type="ECO:0000256" key="8">
    <source>
        <dbReference type="ARBA" id="ARBA00023136"/>
    </source>
</evidence>
<name>A0A9D2BCY0_9FIRM</name>
<evidence type="ECO:0000256" key="2">
    <source>
        <dbReference type="ARBA" id="ARBA00022448"/>
    </source>
</evidence>
<evidence type="ECO:0000256" key="10">
    <source>
        <dbReference type="ARBA" id="ARBA00025198"/>
    </source>
</evidence>
<dbReference type="InterPro" id="IPR005864">
    <property type="entry name" value="ATP_synth_F0_bsu_bac"/>
</dbReference>
<dbReference type="GO" id="GO:0046961">
    <property type="term" value="F:proton-transporting ATPase activity, rotational mechanism"/>
    <property type="evidence" value="ECO:0007669"/>
    <property type="project" value="TreeGrafter"/>
</dbReference>
<dbReference type="PANTHER" id="PTHR33445:SF2">
    <property type="entry name" value="ATP SYNTHASE SUBUNIT B', CHLOROPLASTIC"/>
    <property type="match status" value="1"/>
</dbReference>
<comment type="function">
    <text evidence="10 12">F(1)F(0) ATP synthase produces ATP from ADP in the presence of a proton or sodium gradient. F-type ATPases consist of two structural domains, F(1) containing the extramembraneous catalytic core and F(0) containing the membrane proton channel, linked together by a central stalk and a peripheral stalk. During catalysis, ATP synthesis in the catalytic domain of F(1) is coupled via a rotary mechanism of the central stalk subunits to proton translocation.</text>
</comment>
<keyword evidence="2 12" id="KW-0813">Transport</keyword>
<evidence type="ECO:0000256" key="12">
    <source>
        <dbReference type="HAMAP-Rule" id="MF_01398"/>
    </source>
</evidence>
<dbReference type="CDD" id="cd06503">
    <property type="entry name" value="ATP-synt_Fo_b"/>
    <property type="match status" value="1"/>
</dbReference>
<dbReference type="GO" id="GO:0012505">
    <property type="term" value="C:endomembrane system"/>
    <property type="evidence" value="ECO:0007669"/>
    <property type="project" value="UniProtKB-SubCell"/>
</dbReference>
<dbReference type="InterPro" id="IPR002146">
    <property type="entry name" value="ATP_synth_b/b'su_bac/chlpt"/>
</dbReference>
<dbReference type="Pfam" id="PF00430">
    <property type="entry name" value="ATP-synt_B"/>
    <property type="match status" value="1"/>
</dbReference>
<dbReference type="GO" id="GO:0046933">
    <property type="term" value="F:proton-transporting ATP synthase activity, rotational mechanism"/>
    <property type="evidence" value="ECO:0007669"/>
    <property type="project" value="UniProtKB-UniRule"/>
</dbReference>
<evidence type="ECO:0000256" key="13">
    <source>
        <dbReference type="RuleBase" id="RU003848"/>
    </source>
</evidence>
<evidence type="ECO:0000256" key="4">
    <source>
        <dbReference type="ARBA" id="ARBA00022692"/>
    </source>
</evidence>
<evidence type="ECO:0000256" key="3">
    <source>
        <dbReference type="ARBA" id="ARBA00022547"/>
    </source>
</evidence>
<comment type="similarity">
    <text evidence="1 12 13">Belongs to the ATPase B chain family.</text>
</comment>
<protein>
    <recommendedName>
        <fullName evidence="12">ATP synthase subunit b</fullName>
    </recommendedName>
    <alternativeName>
        <fullName evidence="12">ATP synthase F(0) sector subunit b</fullName>
    </alternativeName>
    <alternativeName>
        <fullName evidence="12">ATPase subunit I</fullName>
    </alternativeName>
    <alternativeName>
        <fullName evidence="12">F-type ATPase subunit b</fullName>
        <shortName evidence="12">F-ATPase subunit b</shortName>
    </alternativeName>
</protein>
<dbReference type="AlphaFoldDB" id="A0A9D2BCY0"/>